<dbReference type="GO" id="GO:0006298">
    <property type="term" value="P:mismatch repair"/>
    <property type="evidence" value="ECO:0007669"/>
    <property type="project" value="UniProtKB-UniRule"/>
</dbReference>
<evidence type="ECO:0000256" key="6">
    <source>
        <dbReference type="ARBA" id="ARBA00023125"/>
    </source>
</evidence>
<evidence type="ECO:0000256" key="4">
    <source>
        <dbReference type="ARBA" id="ARBA00022763"/>
    </source>
</evidence>
<dbReference type="PROSITE" id="PS00486">
    <property type="entry name" value="DNA_MISMATCH_REPAIR_2"/>
    <property type="match status" value="1"/>
</dbReference>
<dbReference type="InterPro" id="IPR036678">
    <property type="entry name" value="MutS_con_dom_sf"/>
</dbReference>
<dbReference type="SMART" id="SM00534">
    <property type="entry name" value="MUTSac"/>
    <property type="match status" value="1"/>
</dbReference>
<dbReference type="SUPFAM" id="SSF52540">
    <property type="entry name" value="P-loop containing nucleoside triphosphate hydrolases"/>
    <property type="match status" value="1"/>
</dbReference>
<evidence type="ECO:0000259" key="11">
    <source>
        <dbReference type="PROSITE" id="PS00486"/>
    </source>
</evidence>
<dbReference type="FunFam" id="3.40.1170.10:FF:000001">
    <property type="entry name" value="DNA mismatch repair protein MutS"/>
    <property type="match status" value="1"/>
</dbReference>
<dbReference type="InterPro" id="IPR017261">
    <property type="entry name" value="DNA_mismatch_repair_MutS/MSH"/>
</dbReference>
<dbReference type="GO" id="GO:0005829">
    <property type="term" value="C:cytosol"/>
    <property type="evidence" value="ECO:0007669"/>
    <property type="project" value="TreeGrafter"/>
</dbReference>
<dbReference type="Gene3D" id="1.10.1420.10">
    <property type="match status" value="2"/>
</dbReference>
<feature type="binding site" evidence="9">
    <location>
        <begin position="633"/>
        <end position="640"/>
    </location>
    <ligand>
        <name>ATP</name>
        <dbReference type="ChEBI" id="CHEBI:30616"/>
    </ligand>
</feature>
<comment type="function">
    <text evidence="8 9">This protein is involved in the repair of mismatches in DNA. It is possible that it carries out the mismatch recognition step. This protein has a weak ATPase activity.</text>
</comment>
<evidence type="ECO:0000256" key="8">
    <source>
        <dbReference type="ARBA" id="ARBA00024647"/>
    </source>
</evidence>
<dbReference type="SUPFAM" id="SSF53150">
    <property type="entry name" value="DNA repair protein MutS, domain II"/>
    <property type="match status" value="1"/>
</dbReference>
<keyword evidence="13" id="KW-1185">Reference proteome</keyword>
<dbReference type="Pfam" id="PF00488">
    <property type="entry name" value="MutS_V"/>
    <property type="match status" value="1"/>
</dbReference>
<dbReference type="SUPFAM" id="SSF48334">
    <property type="entry name" value="DNA repair protein MutS, domain III"/>
    <property type="match status" value="1"/>
</dbReference>
<dbReference type="SMART" id="SM00533">
    <property type="entry name" value="MUTSd"/>
    <property type="match status" value="1"/>
</dbReference>
<dbReference type="InterPro" id="IPR016151">
    <property type="entry name" value="DNA_mismatch_repair_MutS_N"/>
</dbReference>
<dbReference type="InterPro" id="IPR045076">
    <property type="entry name" value="MutS"/>
</dbReference>
<dbReference type="Gene3D" id="3.40.50.300">
    <property type="entry name" value="P-loop containing nucleotide triphosphate hydrolases"/>
    <property type="match status" value="1"/>
</dbReference>
<dbReference type="GO" id="GO:0005524">
    <property type="term" value="F:ATP binding"/>
    <property type="evidence" value="ECO:0007669"/>
    <property type="project" value="UniProtKB-UniRule"/>
</dbReference>
<dbReference type="InterPro" id="IPR000432">
    <property type="entry name" value="DNA_mismatch_repair_MutS_C"/>
</dbReference>
<dbReference type="InterPro" id="IPR036187">
    <property type="entry name" value="DNA_mismatch_repair_MutS_sf"/>
</dbReference>
<dbReference type="GO" id="GO:0030983">
    <property type="term" value="F:mismatched DNA binding"/>
    <property type="evidence" value="ECO:0007669"/>
    <property type="project" value="InterPro"/>
</dbReference>
<dbReference type="RefSeq" id="WP_243389662.1">
    <property type="nucleotide sequence ID" value="NZ_FYEH01000001.1"/>
</dbReference>
<evidence type="ECO:0000313" key="12">
    <source>
        <dbReference type="EMBL" id="SNB52986.1"/>
    </source>
</evidence>
<dbReference type="GO" id="GO:0003684">
    <property type="term" value="F:damaged DNA binding"/>
    <property type="evidence" value="ECO:0007669"/>
    <property type="project" value="UniProtKB-UniRule"/>
</dbReference>
<comment type="similarity">
    <text evidence="1 9 10">Belongs to the DNA mismatch repair MutS family.</text>
</comment>
<dbReference type="InterPro" id="IPR005748">
    <property type="entry name" value="DNA_mismatch_repair_MutS"/>
</dbReference>
<keyword evidence="5 9" id="KW-0067">ATP-binding</keyword>
<dbReference type="PANTHER" id="PTHR11361:SF34">
    <property type="entry name" value="DNA MISMATCH REPAIR PROTEIN MSH1, MITOCHONDRIAL"/>
    <property type="match status" value="1"/>
</dbReference>
<dbReference type="InterPro" id="IPR007696">
    <property type="entry name" value="DNA_mismatch_repair_MutS_core"/>
</dbReference>
<dbReference type="SUPFAM" id="SSF55271">
    <property type="entry name" value="DNA repair protein MutS, domain I"/>
    <property type="match status" value="1"/>
</dbReference>
<dbReference type="FunFam" id="3.40.50.300:FF:000870">
    <property type="entry name" value="MutS protein homolog 4"/>
    <property type="match status" value="1"/>
</dbReference>
<proteinExistence type="inferred from homology"/>
<organism evidence="12 13">
    <name type="scientific">Arboricoccus pini</name>
    <dbReference type="NCBI Taxonomy" id="1963835"/>
    <lineage>
        <taxon>Bacteria</taxon>
        <taxon>Pseudomonadati</taxon>
        <taxon>Pseudomonadota</taxon>
        <taxon>Alphaproteobacteria</taxon>
        <taxon>Geminicoccales</taxon>
        <taxon>Geminicoccaceae</taxon>
        <taxon>Arboricoccus</taxon>
    </lineage>
</organism>
<keyword evidence="6 9" id="KW-0238">DNA-binding</keyword>
<dbReference type="AlphaFoldDB" id="A0A212Q118"/>
<dbReference type="InterPro" id="IPR027417">
    <property type="entry name" value="P-loop_NTPase"/>
</dbReference>
<dbReference type="InterPro" id="IPR007861">
    <property type="entry name" value="DNA_mismatch_repair_MutS_clamp"/>
</dbReference>
<dbReference type="Proteomes" id="UP000197065">
    <property type="component" value="Unassembled WGS sequence"/>
</dbReference>
<dbReference type="InterPro" id="IPR007695">
    <property type="entry name" value="DNA_mismatch_repair_MutS-lik_N"/>
</dbReference>
<dbReference type="Pfam" id="PF05192">
    <property type="entry name" value="MutS_III"/>
    <property type="match status" value="1"/>
</dbReference>
<dbReference type="Gene3D" id="3.30.420.110">
    <property type="entry name" value="MutS, connector domain"/>
    <property type="match status" value="1"/>
</dbReference>
<gene>
    <name evidence="9" type="primary">mutS</name>
    <name evidence="12" type="ORF">SAMN07250955_101318</name>
</gene>
<dbReference type="PANTHER" id="PTHR11361">
    <property type="entry name" value="DNA MISMATCH REPAIR PROTEIN MUTS FAMILY MEMBER"/>
    <property type="match status" value="1"/>
</dbReference>
<keyword evidence="7 9" id="KW-0234">DNA repair</keyword>
<name>A0A212Q118_9PROT</name>
<dbReference type="CDD" id="cd03284">
    <property type="entry name" value="ABC_MutS1"/>
    <property type="match status" value="1"/>
</dbReference>
<evidence type="ECO:0000256" key="1">
    <source>
        <dbReference type="ARBA" id="ARBA00006271"/>
    </source>
</evidence>
<dbReference type="Pfam" id="PF05190">
    <property type="entry name" value="MutS_IV"/>
    <property type="match status" value="1"/>
</dbReference>
<evidence type="ECO:0000313" key="13">
    <source>
        <dbReference type="Proteomes" id="UP000197065"/>
    </source>
</evidence>
<dbReference type="Gene3D" id="6.10.140.430">
    <property type="match status" value="1"/>
</dbReference>
<evidence type="ECO:0000256" key="9">
    <source>
        <dbReference type="HAMAP-Rule" id="MF_00096"/>
    </source>
</evidence>
<evidence type="ECO:0000256" key="2">
    <source>
        <dbReference type="ARBA" id="ARBA00021982"/>
    </source>
</evidence>
<reference evidence="12 13" key="1">
    <citation type="submission" date="2017-06" db="EMBL/GenBank/DDBJ databases">
        <authorList>
            <person name="Kim H.J."/>
            <person name="Triplett B.A."/>
        </authorList>
    </citation>
    <scope>NUCLEOTIDE SEQUENCE [LARGE SCALE GENOMIC DNA]</scope>
    <source>
        <strain evidence="12 13">B29T1</strain>
    </source>
</reference>
<dbReference type="NCBIfam" id="TIGR01070">
    <property type="entry name" value="mutS1"/>
    <property type="match status" value="1"/>
</dbReference>
<dbReference type="Pfam" id="PF01624">
    <property type="entry name" value="MutS_I"/>
    <property type="match status" value="1"/>
</dbReference>
<dbReference type="Pfam" id="PF05188">
    <property type="entry name" value="MutS_II"/>
    <property type="match status" value="1"/>
</dbReference>
<accession>A0A212Q118</accession>
<evidence type="ECO:0000256" key="3">
    <source>
        <dbReference type="ARBA" id="ARBA00022741"/>
    </source>
</evidence>
<dbReference type="InterPro" id="IPR007860">
    <property type="entry name" value="DNA_mmatch_repair_MutS_con_dom"/>
</dbReference>
<keyword evidence="4 9" id="KW-0227">DNA damage</keyword>
<sequence>MDKEATAESAVRIDEASSPMVAQFLELKAAHPGTLLFFRMGDFYELFFEDAVAAAPALDIALTKRGRHQGAEIPMCGVPAHNAEPYLHKLIRKGFKVAVCEQMEDPALARRRGGRSLVRREVVRIVTPGTLTEDNLLEARRHNYLAALARSGGRWAVAWIDISTGEFLTEAVDLRSLPALLSRIAPGEIVLASRHLQEADLMAALADHGHLLSPARDGAFESDDALRRLQQFFDIVALEALGDFTRAEIAAAGALLDYVEITQKGALPRLGRPSRIDPEKVLKLDPATRRNLELDRSLSGERSGSLLTCIDRTMTNAGARLLAERLAAPLVDIPAIRERQDQIAALVDDSHRNERLRGILKSCPDLQRALSRVSLKRAGPRDLKAIAAGLKVAAELQASEAGEDAIAVLLAALPDTGSLADLLNQSLIDEPPFIARDGGFVREGALPELDETRSLRDHSRRLVAALEQRYRESTGIATLKIRHNSMLGYFIEVGANHRSRIPQDFVQRQGMANAVRFSTAELSELEHKVAKAGERAIELELALFERLAAAVMMAAEAIAATARLLAELDVACALADVARALRWTRPHLVEEPVFKVEGGRHPVVEWALARERASFVANDCCLDEESRLWLMTGPNMAGKSTFLRQNALIVVLAQMGSFVPAERAVIGLVDRLFSRVGAADDLARGRSTFMVEMVETATILNAAGPRSFVILDEIGRGTATYDGLSLAWAVLEHLHDVNRSRGLFATHYHELTALSARLKSLAAWTMRVKEWKGEVVFLHEVTRGTADRSYGIHVAKLSGLPPLVVRRAEQVLKRLEEGEARAGPASLVDDLPLFALEAGESSPATLPVQAGQSVMTESQLVEPQAEILAARLSAVEPDDLTPRQALDLVFELKRLLQEAKLPGAA</sequence>
<evidence type="ECO:0000256" key="10">
    <source>
        <dbReference type="RuleBase" id="RU003756"/>
    </source>
</evidence>
<protein>
    <recommendedName>
        <fullName evidence="2 9">DNA mismatch repair protein MutS</fullName>
    </recommendedName>
</protein>
<dbReference type="Gene3D" id="3.40.1170.10">
    <property type="entry name" value="DNA repair protein MutS, domain I"/>
    <property type="match status" value="1"/>
</dbReference>
<feature type="domain" description="DNA mismatch repair proteins mutS family" evidence="11">
    <location>
        <begin position="707"/>
        <end position="723"/>
    </location>
</feature>
<dbReference type="PIRSF" id="PIRSF037677">
    <property type="entry name" value="DNA_mis_repair_Msh6"/>
    <property type="match status" value="1"/>
</dbReference>
<dbReference type="NCBIfam" id="NF003810">
    <property type="entry name" value="PRK05399.1"/>
    <property type="match status" value="1"/>
</dbReference>
<dbReference type="GO" id="GO:0140664">
    <property type="term" value="F:ATP-dependent DNA damage sensor activity"/>
    <property type="evidence" value="ECO:0007669"/>
    <property type="project" value="InterPro"/>
</dbReference>
<keyword evidence="3 9" id="KW-0547">Nucleotide-binding</keyword>
<evidence type="ECO:0000256" key="7">
    <source>
        <dbReference type="ARBA" id="ARBA00023204"/>
    </source>
</evidence>
<dbReference type="EMBL" id="FYEH01000001">
    <property type="protein sequence ID" value="SNB52986.1"/>
    <property type="molecule type" value="Genomic_DNA"/>
</dbReference>
<dbReference type="HAMAP" id="MF_00096">
    <property type="entry name" value="MutS"/>
    <property type="match status" value="1"/>
</dbReference>
<evidence type="ECO:0000256" key="5">
    <source>
        <dbReference type="ARBA" id="ARBA00022840"/>
    </source>
</evidence>